<proteinExistence type="inferred from homology"/>
<dbReference type="GO" id="GO:0000463">
    <property type="term" value="P:maturation of LSU-rRNA from tricistronic rRNA transcript (SSU-rRNA, 5.8S rRNA, LSU-rRNA)"/>
    <property type="evidence" value="ECO:0007669"/>
    <property type="project" value="TreeGrafter"/>
</dbReference>
<dbReference type="InterPro" id="IPR012988">
    <property type="entry name" value="Ribosomal_uL30_N_euk"/>
</dbReference>
<evidence type="ECO:0000313" key="8">
    <source>
        <dbReference type="EMBL" id="OMJ24165.1"/>
    </source>
</evidence>
<dbReference type="InterPro" id="IPR036919">
    <property type="entry name" value="Ribo_uL30_ferredoxin-like_sf"/>
</dbReference>
<feature type="domain" description="Large ribosomal subunit protein uL30-like ferredoxin-like fold" evidence="5">
    <location>
        <begin position="98"/>
        <end position="147"/>
    </location>
</feature>
<accession>A0A1R1X9W9</accession>
<dbReference type="Pfam" id="PF00327">
    <property type="entry name" value="Ribosomal_L30"/>
    <property type="match status" value="1"/>
</dbReference>
<dbReference type="InterPro" id="IPR005998">
    <property type="entry name" value="Ribosomal_uL30_euk"/>
</dbReference>
<dbReference type="OrthoDB" id="28644at2759"/>
<evidence type="ECO:0000256" key="3">
    <source>
        <dbReference type="ARBA" id="ARBA00023274"/>
    </source>
</evidence>
<dbReference type="NCBIfam" id="TIGR01310">
    <property type="entry name" value="uL30_euk"/>
    <property type="match status" value="1"/>
</dbReference>
<organism evidence="7 9">
    <name type="scientific">Smittium culicis</name>
    <dbReference type="NCBI Taxonomy" id="133412"/>
    <lineage>
        <taxon>Eukaryota</taxon>
        <taxon>Fungi</taxon>
        <taxon>Fungi incertae sedis</taxon>
        <taxon>Zoopagomycota</taxon>
        <taxon>Kickxellomycotina</taxon>
        <taxon>Harpellomycetes</taxon>
        <taxon>Harpellales</taxon>
        <taxon>Legeriomycetaceae</taxon>
        <taxon>Smittium</taxon>
    </lineage>
</organism>
<feature type="coiled-coil region" evidence="4">
    <location>
        <begin position="27"/>
        <end position="82"/>
    </location>
</feature>
<sequence length="257" mass="29844">MIELVHFVHHYADYRIKTKVNAPETLIKQRKNALRNAESKVAQIAAKKKQRREKRKVIFKRAESYVKEYRDKEKAVIEYKRQARSSGSFYVPEQAKLAFVIRTKGINNIPPKPRKILQLLRLLQINNGVFVRLTKATKQMLQYALPYITFGAPNLKSVKELVYKRGYGKVRGQRIPLSDNTIIEKALGRYGIICIEDLVHEIFTVGPNFKQVNTFLWPFKLNSPTGGWDGKKSRHFIDNGAFGDREDKINNLIRQMN</sequence>
<dbReference type="Pfam" id="PF08079">
    <property type="entry name" value="Ribosomal_L30_N"/>
    <property type="match status" value="1"/>
</dbReference>
<dbReference type="SUPFAM" id="SSF55129">
    <property type="entry name" value="Ribosomal protein L30p/L7e"/>
    <property type="match status" value="1"/>
</dbReference>
<keyword evidence="9" id="KW-1185">Reference proteome</keyword>
<evidence type="ECO:0000256" key="2">
    <source>
        <dbReference type="ARBA" id="ARBA00022980"/>
    </source>
</evidence>
<dbReference type="InterPro" id="IPR018038">
    <property type="entry name" value="Ribosomal_uL30_CS"/>
</dbReference>
<dbReference type="GO" id="GO:0003735">
    <property type="term" value="F:structural constituent of ribosome"/>
    <property type="evidence" value="ECO:0007669"/>
    <property type="project" value="TreeGrafter"/>
</dbReference>
<evidence type="ECO:0000259" key="6">
    <source>
        <dbReference type="Pfam" id="PF08079"/>
    </source>
</evidence>
<dbReference type="InterPro" id="IPR039699">
    <property type="entry name" value="Ribosomal_uL30"/>
</dbReference>
<dbReference type="Proteomes" id="UP000187283">
    <property type="component" value="Unassembled WGS sequence"/>
</dbReference>
<dbReference type="PANTHER" id="PTHR11524:SF16">
    <property type="entry name" value="LARGE RIBOSOMAL SUBUNIT PROTEIN UL30"/>
    <property type="match status" value="1"/>
</dbReference>
<evidence type="ECO:0000313" key="7">
    <source>
        <dbReference type="EMBL" id="OMJ11430.1"/>
    </source>
</evidence>
<keyword evidence="4" id="KW-0175">Coiled coil</keyword>
<evidence type="ECO:0000256" key="1">
    <source>
        <dbReference type="ARBA" id="ARBA00007594"/>
    </source>
</evidence>
<dbReference type="FunFam" id="3.30.1390.20:FF:000002">
    <property type="entry name" value="60S ribosomal protein L7"/>
    <property type="match status" value="1"/>
</dbReference>
<dbReference type="GO" id="GO:0022625">
    <property type="term" value="C:cytosolic large ribosomal subunit"/>
    <property type="evidence" value="ECO:0007669"/>
    <property type="project" value="TreeGrafter"/>
</dbReference>
<feature type="domain" description="Large ribosomal subunit protein uL30 N-terminal eukaryotes" evidence="6">
    <location>
        <begin position="23"/>
        <end position="93"/>
    </location>
</feature>
<dbReference type="PANTHER" id="PTHR11524">
    <property type="entry name" value="60S RIBOSOMAL PROTEIN L7"/>
    <property type="match status" value="1"/>
</dbReference>
<dbReference type="FunFam" id="3.30.1390.20:FF:000003">
    <property type="entry name" value="60S ribosomal protein L7"/>
    <property type="match status" value="1"/>
</dbReference>
<name>A0A1R1X9W9_9FUNG</name>
<dbReference type="EMBL" id="LSSN01004488">
    <property type="protein sequence ID" value="OMJ11430.1"/>
    <property type="molecule type" value="Genomic_DNA"/>
</dbReference>
<dbReference type="GO" id="GO:0003723">
    <property type="term" value="F:RNA binding"/>
    <property type="evidence" value="ECO:0007669"/>
    <property type="project" value="InterPro"/>
</dbReference>
<comment type="similarity">
    <text evidence="1">Belongs to the universal ribosomal protein uL30 family.</text>
</comment>
<reference evidence="7 9" key="1">
    <citation type="submission" date="2017-01" db="EMBL/GenBank/DDBJ databases">
        <authorList>
            <person name="Mah S.A."/>
            <person name="Swanson W.J."/>
            <person name="Moy G.W."/>
            <person name="Vacquier V.D."/>
        </authorList>
    </citation>
    <scope>NUCLEOTIDE SEQUENCE [LARGE SCALE GENOMIC DNA]</scope>
    <source>
        <strain evidence="7 9">GSMNP</strain>
    </source>
</reference>
<dbReference type="InterPro" id="IPR016082">
    <property type="entry name" value="Ribosomal_uL30_ferredoxin-like"/>
</dbReference>
<dbReference type="Gene3D" id="3.30.1390.20">
    <property type="entry name" value="Ribosomal protein L30, ferredoxin-like fold domain"/>
    <property type="match status" value="2"/>
</dbReference>
<dbReference type="CDD" id="cd01657">
    <property type="entry name" value="Ribosomal_L7_archeal_euk"/>
    <property type="match status" value="1"/>
</dbReference>
<dbReference type="InterPro" id="IPR035808">
    <property type="entry name" value="Ribosomal_uL30_euk_arc"/>
</dbReference>
<evidence type="ECO:0000256" key="4">
    <source>
        <dbReference type="SAM" id="Coils"/>
    </source>
</evidence>
<keyword evidence="3" id="KW-0687">Ribonucleoprotein</keyword>
<protein>
    <submittedName>
        <fullName evidence="7">60S ribosomal protein L7-B</fullName>
    </submittedName>
</protein>
<dbReference type="PROSITE" id="PS00634">
    <property type="entry name" value="RIBOSOMAL_L30"/>
    <property type="match status" value="1"/>
</dbReference>
<gene>
    <name evidence="8" type="ORF">AYI70_g1769</name>
    <name evidence="7" type="ORF">AYI70_g9726</name>
</gene>
<keyword evidence="2 7" id="KW-0689">Ribosomal protein</keyword>
<dbReference type="STRING" id="133412.A0A1R1X9W9"/>
<dbReference type="EMBL" id="LSSN01000396">
    <property type="protein sequence ID" value="OMJ24165.1"/>
    <property type="molecule type" value="Genomic_DNA"/>
</dbReference>
<comment type="caution">
    <text evidence="7">The sequence shown here is derived from an EMBL/GenBank/DDBJ whole genome shotgun (WGS) entry which is preliminary data.</text>
</comment>
<evidence type="ECO:0000313" key="9">
    <source>
        <dbReference type="Proteomes" id="UP000187283"/>
    </source>
</evidence>
<evidence type="ECO:0000259" key="5">
    <source>
        <dbReference type="Pfam" id="PF00327"/>
    </source>
</evidence>
<dbReference type="AlphaFoldDB" id="A0A1R1X9W9"/>